<feature type="transmembrane region" description="Helical" evidence="1">
    <location>
        <begin position="218"/>
        <end position="243"/>
    </location>
</feature>
<dbReference type="Proteomes" id="UP000277212">
    <property type="component" value="Unassembled WGS sequence"/>
</dbReference>
<feature type="transmembrane region" description="Helical" evidence="1">
    <location>
        <begin position="50"/>
        <end position="71"/>
    </location>
</feature>
<dbReference type="STRING" id="2010991.A0A3M2SLA8"/>
<comment type="caution">
    <text evidence="2">The sequence shown here is derived from an EMBL/GenBank/DDBJ whole genome shotgun (WGS) entry which is preliminary data.</text>
</comment>
<dbReference type="EMBL" id="NKUJ01000020">
    <property type="protein sequence ID" value="RMJ18308.1"/>
    <property type="molecule type" value="Genomic_DNA"/>
</dbReference>
<sequence>MAIPWDSIRSLVIFFGPMLLPKAISYYRSFRSGSTSHRVPIVPVPPRVRVALGLLAFLSFTYILKSLPFLAPENLFQATQSRLQIPVDVLFNRVAAGRPGNALTKQDEALRMRFVNLESRLLYIQYGPKVLAECPFCHSDDPRTFFYYAIPQLIWPHLANLVAVAIVTSPSFTGRAGNQWRAKATMAAAAIAALDIYFVNSYNYQANARALRLPEVDFFFWTSRVARLVALAAFNASLAWLLYLSSTNRAFFEPPSAIERIESTSRALLSVKSKLSALGIVKNTALRDEELRSRNHAYWSHEVRLMGEVMEERDVVEGVNDALSNRIDIGTITRDADAYAQNVLQPLQQEPADDDSDS</sequence>
<evidence type="ECO:0000313" key="3">
    <source>
        <dbReference type="Proteomes" id="UP000277212"/>
    </source>
</evidence>
<organism evidence="2 3">
    <name type="scientific">Fusarium kuroshium</name>
    <dbReference type="NCBI Taxonomy" id="2010991"/>
    <lineage>
        <taxon>Eukaryota</taxon>
        <taxon>Fungi</taxon>
        <taxon>Dikarya</taxon>
        <taxon>Ascomycota</taxon>
        <taxon>Pezizomycotina</taxon>
        <taxon>Sordariomycetes</taxon>
        <taxon>Hypocreomycetidae</taxon>
        <taxon>Hypocreales</taxon>
        <taxon>Nectriaceae</taxon>
        <taxon>Fusarium</taxon>
        <taxon>Fusarium solani species complex</taxon>
    </lineage>
</organism>
<evidence type="ECO:0000256" key="1">
    <source>
        <dbReference type="SAM" id="Phobius"/>
    </source>
</evidence>
<feature type="transmembrane region" description="Helical" evidence="1">
    <location>
        <begin position="180"/>
        <end position="198"/>
    </location>
</feature>
<feature type="transmembrane region" description="Helical" evidence="1">
    <location>
        <begin position="145"/>
        <end position="168"/>
    </location>
</feature>
<feature type="transmembrane region" description="Helical" evidence="1">
    <location>
        <begin position="12"/>
        <end position="29"/>
    </location>
</feature>
<dbReference type="PANTHER" id="PTHR39470">
    <property type="entry name" value="CHROMOSOME 10, WHOLE GENOME SHOTGUN SEQUENCE"/>
    <property type="match status" value="1"/>
</dbReference>
<name>A0A3M2SLA8_9HYPO</name>
<evidence type="ECO:0000313" key="2">
    <source>
        <dbReference type="EMBL" id="RMJ18308.1"/>
    </source>
</evidence>
<dbReference type="PANTHER" id="PTHR39470:SF1">
    <property type="entry name" value="CHORISMATE SYNTHASE PROTEIN"/>
    <property type="match status" value="1"/>
</dbReference>
<reference evidence="2 3" key="1">
    <citation type="submission" date="2017-06" db="EMBL/GenBank/DDBJ databases">
        <title>Comparative genomic analysis of Ambrosia Fusariam Clade fungi.</title>
        <authorList>
            <person name="Stajich J.E."/>
            <person name="Carrillo J."/>
            <person name="Kijimoto T."/>
            <person name="Eskalen A."/>
            <person name="O'Donnell K."/>
            <person name="Kasson M."/>
        </authorList>
    </citation>
    <scope>NUCLEOTIDE SEQUENCE [LARGE SCALE GENOMIC DNA]</scope>
    <source>
        <strain evidence="2">UCR3666</strain>
    </source>
</reference>
<keyword evidence="1" id="KW-0812">Transmembrane</keyword>
<accession>A0A3M2SLA8</accession>
<keyword evidence="1" id="KW-0472">Membrane</keyword>
<proteinExistence type="predicted"/>
<keyword evidence="3" id="KW-1185">Reference proteome</keyword>
<gene>
    <name evidence="2" type="ORF">CDV36_002004</name>
</gene>
<protein>
    <recommendedName>
        <fullName evidence="4">Chorismate synthase protein</fullName>
    </recommendedName>
</protein>
<dbReference type="OrthoDB" id="4218123at2759"/>
<dbReference type="AlphaFoldDB" id="A0A3M2SLA8"/>
<evidence type="ECO:0008006" key="4">
    <source>
        <dbReference type="Google" id="ProtNLM"/>
    </source>
</evidence>
<keyword evidence="1" id="KW-1133">Transmembrane helix</keyword>